<feature type="chain" id="PRO_5047402715" description="Secreted protein" evidence="1">
    <location>
        <begin position="20"/>
        <end position="91"/>
    </location>
</feature>
<reference evidence="2 3" key="1">
    <citation type="submission" date="2023-05" db="EMBL/GenBank/DDBJ databases">
        <title>B98-5 Cell Line De Novo Hybrid Assembly: An Optical Mapping Approach.</title>
        <authorList>
            <person name="Kananen K."/>
            <person name="Auerbach J.A."/>
            <person name="Kautto E."/>
            <person name="Blachly J.S."/>
        </authorList>
    </citation>
    <scope>NUCLEOTIDE SEQUENCE [LARGE SCALE GENOMIC DNA]</scope>
    <source>
        <strain evidence="2">B95-8</strain>
        <tissue evidence="2">Cell line</tissue>
    </source>
</reference>
<protein>
    <recommendedName>
        <fullName evidence="4">Secreted protein</fullName>
    </recommendedName>
</protein>
<evidence type="ECO:0008006" key="4">
    <source>
        <dbReference type="Google" id="ProtNLM"/>
    </source>
</evidence>
<evidence type="ECO:0000256" key="1">
    <source>
        <dbReference type="SAM" id="SignalP"/>
    </source>
</evidence>
<proteinExistence type="predicted"/>
<comment type="caution">
    <text evidence="2">The sequence shown here is derived from an EMBL/GenBank/DDBJ whole genome shotgun (WGS) entry which is preliminary data.</text>
</comment>
<organism evidence="2 3">
    <name type="scientific">Saguinus oedipus</name>
    <name type="common">Cotton-top tamarin</name>
    <name type="synonym">Oedipomidas oedipus</name>
    <dbReference type="NCBI Taxonomy" id="9490"/>
    <lineage>
        <taxon>Eukaryota</taxon>
        <taxon>Metazoa</taxon>
        <taxon>Chordata</taxon>
        <taxon>Craniata</taxon>
        <taxon>Vertebrata</taxon>
        <taxon>Euteleostomi</taxon>
        <taxon>Mammalia</taxon>
        <taxon>Eutheria</taxon>
        <taxon>Euarchontoglires</taxon>
        <taxon>Primates</taxon>
        <taxon>Haplorrhini</taxon>
        <taxon>Platyrrhini</taxon>
        <taxon>Cebidae</taxon>
        <taxon>Callitrichinae</taxon>
        <taxon>Saguinus</taxon>
    </lineage>
</organism>
<dbReference type="EMBL" id="JASSZA010000249">
    <property type="protein sequence ID" value="KAK2081447.1"/>
    <property type="molecule type" value="Genomic_DNA"/>
</dbReference>
<keyword evidence="3" id="KW-1185">Reference proteome</keyword>
<gene>
    <name evidence="2" type="ORF">P7K49_040543</name>
</gene>
<name>A0ABQ9T9M7_SAGOE</name>
<evidence type="ECO:0000313" key="2">
    <source>
        <dbReference type="EMBL" id="KAK2081447.1"/>
    </source>
</evidence>
<feature type="signal peptide" evidence="1">
    <location>
        <begin position="1"/>
        <end position="19"/>
    </location>
</feature>
<sequence length="91" mass="9728">MNQWRIIQLSFSCRVNLHAACLCGVEKDLHALCCQEGLPARLESSNVPEAEQQAPSDVYIGVGCVVAMPVLVQPEQAGDIASVHCPAAVQL</sequence>
<accession>A0ABQ9T9M7</accession>
<dbReference type="Proteomes" id="UP001266305">
    <property type="component" value="Unassembled WGS sequence"/>
</dbReference>
<keyword evidence="1" id="KW-0732">Signal</keyword>
<evidence type="ECO:0000313" key="3">
    <source>
        <dbReference type="Proteomes" id="UP001266305"/>
    </source>
</evidence>